<feature type="region of interest" description="Disordered" evidence="1">
    <location>
        <begin position="40"/>
        <end position="66"/>
    </location>
</feature>
<comment type="caution">
    <text evidence="2">The sequence shown here is derived from an EMBL/GenBank/DDBJ whole genome shotgun (WGS) entry which is preliminary data.</text>
</comment>
<dbReference type="EMBL" id="JAUHHV010000007">
    <property type="protein sequence ID" value="KAK1419837.1"/>
    <property type="molecule type" value="Genomic_DNA"/>
</dbReference>
<dbReference type="PANTHER" id="PTHR33130">
    <property type="entry name" value="PUTATIVE (DUF1639)-RELATED"/>
    <property type="match status" value="1"/>
</dbReference>
<reference evidence="2" key="1">
    <citation type="journal article" date="2023" name="bioRxiv">
        <title>Improved chromosome-level genome assembly for marigold (Tagetes erecta).</title>
        <authorList>
            <person name="Jiang F."/>
            <person name="Yuan L."/>
            <person name="Wang S."/>
            <person name="Wang H."/>
            <person name="Xu D."/>
            <person name="Wang A."/>
            <person name="Fan W."/>
        </authorList>
    </citation>
    <scope>NUCLEOTIDE SEQUENCE</scope>
    <source>
        <strain evidence="2">WSJ</strain>
        <tissue evidence="2">Leaf</tissue>
    </source>
</reference>
<evidence type="ECO:0008006" key="4">
    <source>
        <dbReference type="Google" id="ProtNLM"/>
    </source>
</evidence>
<feature type="region of interest" description="Disordered" evidence="1">
    <location>
        <begin position="131"/>
        <end position="155"/>
    </location>
</feature>
<dbReference type="InterPro" id="IPR012438">
    <property type="entry name" value="DUF1639"/>
</dbReference>
<evidence type="ECO:0000313" key="2">
    <source>
        <dbReference type="EMBL" id="KAK1419837.1"/>
    </source>
</evidence>
<feature type="compositionally biased region" description="Low complexity" evidence="1">
    <location>
        <begin position="134"/>
        <end position="149"/>
    </location>
</feature>
<evidence type="ECO:0000256" key="1">
    <source>
        <dbReference type="SAM" id="MobiDB-lite"/>
    </source>
</evidence>
<protein>
    <recommendedName>
        <fullName evidence="4">DUF1639 family protein</fullName>
    </recommendedName>
</protein>
<sequence>MDRLKPKPKPKPKPLHNFDLPCLKWGNQKLLRCMKIESNSNGDVSVSDRNQSSESNGAGDGGGMRRRSFEMEKRFRSSDDYKFCSSEKVKTRIGIAGDGEIEATREKLMFDFQNEVVKMKDAILRQRDPLPSLATAPAPAPATAAAPETATDERPWNLRTRRAALNGNNTTSEVLKPNSSPVRNDCKLSNLRHTISAGDANTERLKLSVSLSRRELEDDFMAMAGRRLPRKPKKRPRIVQKQLDTLFPGLWLSEITADLYKVPDEIDTAKR</sequence>
<dbReference type="Pfam" id="PF07797">
    <property type="entry name" value="DUF1639"/>
    <property type="match status" value="1"/>
</dbReference>
<dbReference type="PANTHER" id="PTHR33130:SF43">
    <property type="entry name" value="OS01G0688600 PROTEIN"/>
    <property type="match status" value="1"/>
</dbReference>
<dbReference type="Proteomes" id="UP001229421">
    <property type="component" value="Unassembled WGS sequence"/>
</dbReference>
<keyword evidence="3" id="KW-1185">Reference proteome</keyword>
<proteinExistence type="predicted"/>
<evidence type="ECO:0000313" key="3">
    <source>
        <dbReference type="Proteomes" id="UP001229421"/>
    </source>
</evidence>
<organism evidence="2 3">
    <name type="scientific">Tagetes erecta</name>
    <name type="common">African marigold</name>
    <dbReference type="NCBI Taxonomy" id="13708"/>
    <lineage>
        <taxon>Eukaryota</taxon>
        <taxon>Viridiplantae</taxon>
        <taxon>Streptophyta</taxon>
        <taxon>Embryophyta</taxon>
        <taxon>Tracheophyta</taxon>
        <taxon>Spermatophyta</taxon>
        <taxon>Magnoliopsida</taxon>
        <taxon>eudicotyledons</taxon>
        <taxon>Gunneridae</taxon>
        <taxon>Pentapetalae</taxon>
        <taxon>asterids</taxon>
        <taxon>campanulids</taxon>
        <taxon>Asterales</taxon>
        <taxon>Asteraceae</taxon>
        <taxon>Asteroideae</taxon>
        <taxon>Heliantheae alliance</taxon>
        <taxon>Tageteae</taxon>
        <taxon>Tagetes</taxon>
    </lineage>
</organism>
<feature type="compositionally biased region" description="Polar residues" evidence="1">
    <location>
        <begin position="40"/>
        <end position="56"/>
    </location>
</feature>
<dbReference type="AlphaFoldDB" id="A0AAD8NSN5"/>
<name>A0AAD8NSN5_TARER</name>
<accession>A0AAD8NSN5</accession>
<gene>
    <name evidence="2" type="ORF">QVD17_29211</name>
</gene>